<keyword evidence="8" id="KW-0547">Nucleotide-binding</keyword>
<dbReference type="PIRSF" id="PIRSF036431">
    <property type="entry name" value="STHK_DctB"/>
    <property type="match status" value="1"/>
</dbReference>
<dbReference type="PRINTS" id="PR00344">
    <property type="entry name" value="BCTRLSENSOR"/>
</dbReference>
<reference evidence="15 16" key="1">
    <citation type="submission" date="2019-04" db="EMBL/GenBank/DDBJ databases">
        <title>Draft genome sequence of Gemmobacter aestuarii sp. nov.</title>
        <authorList>
            <person name="Hameed A."/>
            <person name="Lin S.-Y."/>
            <person name="Shahina M."/>
            <person name="Lai W.-A."/>
            <person name="Young C.-C."/>
        </authorList>
    </citation>
    <scope>NUCLEOTIDE SEQUENCE [LARGE SCALE GENOMIC DNA]</scope>
    <source>
        <strain evidence="15 16">CC-PW-75</strain>
    </source>
</reference>
<keyword evidence="5" id="KW-0597">Phosphoprotein</keyword>
<protein>
    <recommendedName>
        <fullName evidence="3">histidine kinase</fullName>
        <ecNumber evidence="3">2.7.13.3</ecNumber>
    </recommendedName>
</protein>
<dbReference type="PROSITE" id="PS50109">
    <property type="entry name" value="HIS_KIN"/>
    <property type="match status" value="1"/>
</dbReference>
<dbReference type="SUPFAM" id="SSF47384">
    <property type="entry name" value="Homodimeric domain of signal transducing histidine kinase"/>
    <property type="match status" value="1"/>
</dbReference>
<evidence type="ECO:0000313" key="16">
    <source>
        <dbReference type="Proteomes" id="UP000309450"/>
    </source>
</evidence>
<keyword evidence="6" id="KW-0808">Transferase</keyword>
<dbReference type="InterPro" id="IPR029151">
    <property type="entry name" value="Sensor-like_sf"/>
</dbReference>
<proteinExistence type="predicted"/>
<keyword evidence="11" id="KW-1133">Transmembrane helix</keyword>
<evidence type="ECO:0000256" key="6">
    <source>
        <dbReference type="ARBA" id="ARBA00022679"/>
    </source>
</evidence>
<feature type="coiled-coil region" evidence="13">
    <location>
        <begin position="331"/>
        <end position="358"/>
    </location>
</feature>
<dbReference type="PANTHER" id="PTHR43065">
    <property type="entry name" value="SENSOR HISTIDINE KINASE"/>
    <property type="match status" value="1"/>
</dbReference>
<sequence length="583" mass="61781">MTGIRALALLALVGLAAALLAHFVALRVLLSDLDAQLDRSLILSSRAVEAEIERFRALPDVAAEDARIKAAVARPADPDAIDTANRYLETVVRHSGAAQLFLLDQTGLAIAASNYAAPDSFVGEVYAFRPYFRQALEAGRGTYFAIGVTTGRPGYFHSVRIPDAGAGPGVLVVKIELEALQGAWQSAEQATAVADRDGVVFLSGAEEWLYRPLAPLATEALVRLASERTYDGVALEQAAPLLADGRLTLAGAGAMRHRLAPLPRENWQLIAAAPLAPVQGAAQLWALGAALLAALLTGIAKIRHQRHELIQLRLRQSAELEARVAERTADLAREVEARRRTEADLRAAQDNLVQSEKMAALGRMSAAIVHEISQPLAAMEATLAAAEIGLPPADAPTAGRIEKARGLVRRMQRTTKHLKSFARPDRGQLDVIDLRDVATNALELVAPRARAVGVAPAFALPPHALPARVGPVRMEQVCVNLLLNALDAVEGRTAGEVRLTLGPGPVLAVSDNGPGIAEADLPRVTEPFFSTKVSGEGLGLGLSISRAIVEEFGGRMDIASRPGAGTTVTVRLPDVAESREAAE</sequence>
<dbReference type="InterPro" id="IPR003661">
    <property type="entry name" value="HisK_dim/P_dom"/>
</dbReference>
<dbReference type="GO" id="GO:0000155">
    <property type="term" value="F:phosphorelay sensor kinase activity"/>
    <property type="evidence" value="ECO:0007669"/>
    <property type="project" value="InterPro"/>
</dbReference>
<dbReference type="Pfam" id="PF02518">
    <property type="entry name" value="HATPase_c"/>
    <property type="match status" value="1"/>
</dbReference>
<keyword evidence="9 15" id="KW-0418">Kinase</keyword>
<evidence type="ECO:0000259" key="14">
    <source>
        <dbReference type="PROSITE" id="PS50109"/>
    </source>
</evidence>
<keyword evidence="7" id="KW-0812">Transmembrane</keyword>
<dbReference type="SUPFAM" id="SSF55874">
    <property type="entry name" value="ATPase domain of HSP90 chaperone/DNA topoisomerase II/histidine kinase"/>
    <property type="match status" value="1"/>
</dbReference>
<dbReference type="InterPro" id="IPR036890">
    <property type="entry name" value="HATPase_C_sf"/>
</dbReference>
<dbReference type="OrthoDB" id="7568856at2"/>
<feature type="domain" description="Histidine kinase" evidence="14">
    <location>
        <begin position="367"/>
        <end position="576"/>
    </location>
</feature>
<evidence type="ECO:0000256" key="10">
    <source>
        <dbReference type="ARBA" id="ARBA00022840"/>
    </source>
</evidence>
<comment type="catalytic activity">
    <reaction evidence="1">
        <text>ATP + protein L-histidine = ADP + protein N-phospho-L-histidine.</text>
        <dbReference type="EC" id="2.7.13.3"/>
    </reaction>
</comment>
<dbReference type="Gene3D" id="3.30.450.20">
    <property type="entry name" value="PAS domain"/>
    <property type="match status" value="2"/>
</dbReference>
<evidence type="ECO:0000256" key="3">
    <source>
        <dbReference type="ARBA" id="ARBA00012438"/>
    </source>
</evidence>
<dbReference type="Gene3D" id="6.10.250.3020">
    <property type="match status" value="1"/>
</dbReference>
<dbReference type="AlphaFoldDB" id="A0A4S3MQK1"/>
<dbReference type="InterPro" id="IPR004358">
    <property type="entry name" value="Sig_transdc_His_kin-like_C"/>
</dbReference>
<keyword evidence="13" id="KW-0175">Coiled coil</keyword>
<dbReference type="Gene3D" id="3.30.565.10">
    <property type="entry name" value="Histidine kinase-like ATPase, C-terminal domain"/>
    <property type="match status" value="1"/>
</dbReference>
<evidence type="ECO:0000256" key="7">
    <source>
        <dbReference type="ARBA" id="ARBA00022692"/>
    </source>
</evidence>
<accession>A0A4S3MQK1</accession>
<evidence type="ECO:0000256" key="5">
    <source>
        <dbReference type="ARBA" id="ARBA00022553"/>
    </source>
</evidence>
<dbReference type="GO" id="GO:0005524">
    <property type="term" value="F:ATP binding"/>
    <property type="evidence" value="ECO:0007669"/>
    <property type="project" value="UniProtKB-KW"/>
</dbReference>
<evidence type="ECO:0000256" key="2">
    <source>
        <dbReference type="ARBA" id="ARBA00004651"/>
    </source>
</evidence>
<evidence type="ECO:0000256" key="13">
    <source>
        <dbReference type="SAM" id="Coils"/>
    </source>
</evidence>
<comment type="subcellular location">
    <subcellularLocation>
        <location evidence="2">Cell membrane</location>
        <topology evidence="2">Multi-pass membrane protein</topology>
    </subcellularLocation>
</comment>
<dbReference type="InterPro" id="IPR005467">
    <property type="entry name" value="His_kinase_dom"/>
</dbReference>
<name>A0A4S3MQK1_9RHOB</name>
<evidence type="ECO:0000256" key="1">
    <source>
        <dbReference type="ARBA" id="ARBA00000085"/>
    </source>
</evidence>
<dbReference type="RefSeq" id="WP_136393165.1">
    <property type="nucleotide sequence ID" value="NZ_SSND01000001.1"/>
</dbReference>
<organism evidence="15 16">
    <name type="scientific">Aliigemmobacter aestuarii</name>
    <dbReference type="NCBI Taxonomy" id="1445661"/>
    <lineage>
        <taxon>Bacteria</taxon>
        <taxon>Pseudomonadati</taxon>
        <taxon>Pseudomonadota</taxon>
        <taxon>Alphaproteobacteria</taxon>
        <taxon>Rhodobacterales</taxon>
        <taxon>Paracoccaceae</taxon>
        <taxon>Aliigemmobacter</taxon>
    </lineage>
</organism>
<keyword evidence="11" id="KW-0472">Membrane</keyword>
<dbReference type="SMART" id="SM00387">
    <property type="entry name" value="HATPase_c"/>
    <property type="match status" value="1"/>
</dbReference>
<evidence type="ECO:0000256" key="11">
    <source>
        <dbReference type="ARBA" id="ARBA00022989"/>
    </source>
</evidence>
<dbReference type="EMBL" id="SSND01000001">
    <property type="protein sequence ID" value="THD84786.1"/>
    <property type="molecule type" value="Genomic_DNA"/>
</dbReference>
<dbReference type="SUPFAM" id="SSF103190">
    <property type="entry name" value="Sensory domain-like"/>
    <property type="match status" value="1"/>
</dbReference>
<evidence type="ECO:0000313" key="15">
    <source>
        <dbReference type="EMBL" id="THD84786.1"/>
    </source>
</evidence>
<dbReference type="InterPro" id="IPR017055">
    <property type="entry name" value="Sig_transdc_His_kinase_DctB"/>
</dbReference>
<comment type="caution">
    <text evidence="15">The sequence shown here is derived from an EMBL/GenBank/DDBJ whole genome shotgun (WGS) entry which is preliminary data.</text>
</comment>
<evidence type="ECO:0000256" key="12">
    <source>
        <dbReference type="ARBA" id="ARBA00023012"/>
    </source>
</evidence>
<keyword evidence="4" id="KW-1003">Cell membrane</keyword>
<dbReference type="InterPro" id="IPR003594">
    <property type="entry name" value="HATPase_dom"/>
</dbReference>
<keyword evidence="16" id="KW-1185">Reference proteome</keyword>
<keyword evidence="12" id="KW-0902">Two-component regulatory system</keyword>
<dbReference type="PANTHER" id="PTHR43065:SF46">
    <property type="entry name" value="C4-DICARBOXYLATE TRANSPORT SENSOR PROTEIN DCTB"/>
    <property type="match status" value="1"/>
</dbReference>
<keyword evidence="10" id="KW-0067">ATP-binding</keyword>
<dbReference type="InterPro" id="IPR036097">
    <property type="entry name" value="HisK_dim/P_sf"/>
</dbReference>
<dbReference type="EC" id="2.7.13.3" evidence="3"/>
<evidence type="ECO:0000256" key="9">
    <source>
        <dbReference type="ARBA" id="ARBA00022777"/>
    </source>
</evidence>
<dbReference type="Gene3D" id="1.10.287.130">
    <property type="match status" value="1"/>
</dbReference>
<dbReference type="SMART" id="SM00388">
    <property type="entry name" value="HisKA"/>
    <property type="match status" value="1"/>
</dbReference>
<gene>
    <name evidence="15" type="ORF">E7811_03395</name>
</gene>
<dbReference type="GO" id="GO:0005886">
    <property type="term" value="C:plasma membrane"/>
    <property type="evidence" value="ECO:0007669"/>
    <property type="project" value="UniProtKB-SubCell"/>
</dbReference>
<dbReference type="Proteomes" id="UP000309450">
    <property type="component" value="Unassembled WGS sequence"/>
</dbReference>
<evidence type="ECO:0000256" key="4">
    <source>
        <dbReference type="ARBA" id="ARBA00022475"/>
    </source>
</evidence>
<evidence type="ECO:0000256" key="8">
    <source>
        <dbReference type="ARBA" id="ARBA00022741"/>
    </source>
</evidence>